<protein>
    <submittedName>
        <fullName evidence="3">YhcN/YlaJ family sporulation lipoprotein</fullName>
    </submittedName>
</protein>
<feature type="compositionally biased region" description="Polar residues" evidence="1">
    <location>
        <begin position="37"/>
        <end position="46"/>
    </location>
</feature>
<dbReference type="NCBIfam" id="TIGR02898">
    <property type="entry name" value="spore_YhcN_YlaJ"/>
    <property type="match status" value="1"/>
</dbReference>
<evidence type="ECO:0000256" key="2">
    <source>
        <dbReference type="SAM" id="SignalP"/>
    </source>
</evidence>
<organism evidence="3 4">
    <name type="scientific">Bacillus infantis</name>
    <dbReference type="NCBI Taxonomy" id="324767"/>
    <lineage>
        <taxon>Bacteria</taxon>
        <taxon>Bacillati</taxon>
        <taxon>Bacillota</taxon>
        <taxon>Bacilli</taxon>
        <taxon>Bacillales</taxon>
        <taxon>Bacillaceae</taxon>
        <taxon>Bacillus</taxon>
    </lineage>
</organism>
<sequence length="196" mass="21532">MKKLRWLLIGAAASVLITGCASSNQGSQDGNDGQSGTLSMRNVTDSDATDNDNNLMDDEQNNNKQYNNGLEDNGQNGNEQNGSDQNDLRNSEDAQQKVEAMKEVDKAVVITAGSKAYAAVKLANGENADVNDEMKKKVSDQVQAADQNIDEVFVSSNPDFMERMRGYRDDIQNGNPVRGLFDQFSETVQRIFPESR</sequence>
<dbReference type="Pfam" id="PF09580">
    <property type="entry name" value="Spore_YhcN_YlaJ"/>
    <property type="match status" value="1"/>
</dbReference>
<dbReference type="AlphaFoldDB" id="A0A5D4SQ29"/>
<dbReference type="Proteomes" id="UP000323732">
    <property type="component" value="Unassembled WGS sequence"/>
</dbReference>
<proteinExistence type="predicted"/>
<keyword evidence="3" id="KW-0449">Lipoprotein</keyword>
<feature type="compositionally biased region" description="Acidic residues" evidence="1">
    <location>
        <begin position="47"/>
        <end position="60"/>
    </location>
</feature>
<feature type="region of interest" description="Disordered" evidence="1">
    <location>
        <begin position="23"/>
        <end position="94"/>
    </location>
</feature>
<feature type="compositionally biased region" description="Low complexity" evidence="1">
    <location>
        <begin position="67"/>
        <end position="85"/>
    </location>
</feature>
<keyword evidence="2" id="KW-0732">Signal</keyword>
<feature type="compositionally biased region" description="Low complexity" evidence="1">
    <location>
        <begin position="23"/>
        <end position="36"/>
    </location>
</feature>
<name>A0A5D4SQ29_9BACI</name>
<accession>A0A5D4SQ29</accession>
<dbReference type="GO" id="GO:0030435">
    <property type="term" value="P:sporulation resulting in formation of a cellular spore"/>
    <property type="evidence" value="ECO:0007669"/>
    <property type="project" value="InterPro"/>
</dbReference>
<dbReference type="PROSITE" id="PS51257">
    <property type="entry name" value="PROKAR_LIPOPROTEIN"/>
    <property type="match status" value="1"/>
</dbReference>
<comment type="caution">
    <text evidence="3">The sequence shown here is derived from an EMBL/GenBank/DDBJ whole genome shotgun (WGS) entry which is preliminary data.</text>
</comment>
<evidence type="ECO:0000313" key="4">
    <source>
        <dbReference type="Proteomes" id="UP000323732"/>
    </source>
</evidence>
<dbReference type="InterPro" id="IPR019076">
    <property type="entry name" value="Spore_lipoprot_YhcN/YlaJ-like"/>
</dbReference>
<reference evidence="3 4" key="1">
    <citation type="submission" date="2019-08" db="EMBL/GenBank/DDBJ databases">
        <title>Bacillus genomes from the desert of Cuatro Cienegas, Coahuila.</title>
        <authorList>
            <person name="Olmedo-Alvarez G."/>
        </authorList>
    </citation>
    <scope>NUCLEOTIDE SEQUENCE [LARGE SCALE GENOMIC DNA]</scope>
    <source>
        <strain evidence="3 4">CH37_1T</strain>
    </source>
</reference>
<dbReference type="RefSeq" id="WP_148949296.1">
    <property type="nucleotide sequence ID" value="NZ_VTES01000002.1"/>
</dbReference>
<evidence type="ECO:0000256" key="1">
    <source>
        <dbReference type="SAM" id="MobiDB-lite"/>
    </source>
</evidence>
<feature type="chain" id="PRO_5038686389" evidence="2">
    <location>
        <begin position="24"/>
        <end position="196"/>
    </location>
</feature>
<gene>
    <name evidence="3" type="ORF">FZD47_05670</name>
</gene>
<evidence type="ECO:0000313" key="3">
    <source>
        <dbReference type="EMBL" id="TYS64851.1"/>
    </source>
</evidence>
<dbReference type="EMBL" id="VTES01000002">
    <property type="protein sequence ID" value="TYS64851.1"/>
    <property type="molecule type" value="Genomic_DNA"/>
</dbReference>
<feature type="signal peptide" evidence="2">
    <location>
        <begin position="1"/>
        <end position="23"/>
    </location>
</feature>
<dbReference type="InterPro" id="IPR014247">
    <property type="entry name" value="Spore_lipoprot_YhcN/YlaJ"/>
</dbReference>